<keyword evidence="1" id="KW-0732">Signal</keyword>
<dbReference type="InterPro" id="IPR007484">
    <property type="entry name" value="Peptidase_M28"/>
</dbReference>
<feature type="signal peptide" evidence="1">
    <location>
        <begin position="1"/>
        <end position="20"/>
    </location>
</feature>
<comment type="caution">
    <text evidence="3">The sequence shown here is derived from an EMBL/GenBank/DDBJ whole genome shotgun (WGS) entry which is preliminary data.</text>
</comment>
<dbReference type="Proteomes" id="UP000547674">
    <property type="component" value="Unassembled WGS sequence"/>
</dbReference>
<dbReference type="PANTHER" id="PTHR12147">
    <property type="entry name" value="METALLOPEPTIDASE M28 FAMILY MEMBER"/>
    <property type="match status" value="1"/>
</dbReference>
<keyword evidence="3" id="KW-0378">Hydrolase</keyword>
<dbReference type="GO" id="GO:0008235">
    <property type="term" value="F:metalloexopeptidase activity"/>
    <property type="evidence" value="ECO:0007669"/>
    <property type="project" value="InterPro"/>
</dbReference>
<evidence type="ECO:0000259" key="2">
    <source>
        <dbReference type="Pfam" id="PF04389"/>
    </source>
</evidence>
<gene>
    <name evidence="3" type="ORF">HKN21_08015</name>
</gene>
<dbReference type="SUPFAM" id="SSF53187">
    <property type="entry name" value="Zn-dependent exopeptidases"/>
    <property type="match status" value="1"/>
</dbReference>
<protein>
    <submittedName>
        <fullName evidence="3">M20/M25/M40 family metallo-hydrolase</fullName>
    </submittedName>
</protein>
<dbReference type="InterPro" id="IPR013783">
    <property type="entry name" value="Ig-like_fold"/>
</dbReference>
<reference evidence="3 4" key="1">
    <citation type="submission" date="2020-03" db="EMBL/GenBank/DDBJ databases">
        <title>Metabolic flexibility allows generalist bacteria to become dominant in a frequently disturbed ecosystem.</title>
        <authorList>
            <person name="Chen Y.-J."/>
            <person name="Leung P.M."/>
            <person name="Bay S.K."/>
            <person name="Hugenholtz P."/>
            <person name="Kessler A.J."/>
            <person name="Shelley G."/>
            <person name="Waite D.W."/>
            <person name="Cook P.L."/>
            <person name="Greening C."/>
        </authorList>
    </citation>
    <scope>NUCLEOTIDE SEQUENCE [LARGE SCALE GENOMIC DNA]</scope>
    <source>
        <strain evidence="3">SS_bin_28</strain>
    </source>
</reference>
<dbReference type="AlphaFoldDB" id="A0A7Y2EB34"/>
<organism evidence="3 4">
    <name type="scientific">Eiseniibacteriota bacterium</name>
    <dbReference type="NCBI Taxonomy" id="2212470"/>
    <lineage>
        <taxon>Bacteria</taxon>
        <taxon>Candidatus Eiseniibacteriota</taxon>
    </lineage>
</organism>
<dbReference type="Gene3D" id="2.60.40.10">
    <property type="entry name" value="Immunoglobulins"/>
    <property type="match status" value="1"/>
</dbReference>
<dbReference type="Gene3D" id="3.40.630.10">
    <property type="entry name" value="Zn peptidases"/>
    <property type="match status" value="1"/>
</dbReference>
<evidence type="ECO:0000313" key="4">
    <source>
        <dbReference type="Proteomes" id="UP000547674"/>
    </source>
</evidence>
<feature type="domain" description="Peptidase M28" evidence="2">
    <location>
        <begin position="107"/>
        <end position="316"/>
    </location>
</feature>
<dbReference type="GO" id="GO:0006508">
    <property type="term" value="P:proteolysis"/>
    <property type="evidence" value="ECO:0007669"/>
    <property type="project" value="InterPro"/>
</dbReference>
<dbReference type="InterPro" id="IPR045175">
    <property type="entry name" value="M28_fam"/>
</dbReference>
<proteinExistence type="predicted"/>
<sequence length="569" mass="61801">MRQFKALLILSVFAATAFLAIQPVPSQTTSSVSADSILATVADLTGESGFGPPSRFAPLPETALYPQYLKDKLDRLLEPLGGSAELVAFDPEFEVLVGDSIRNPYTNVFASVPGKLADQKPGFFMLGAHLDATAQRDEEFEANFRTHPAPGADDNASGVAVVAEVARVMAAENLRPDANLVFTFFDGEEQQVPETDKFLLGSRVMAERDLSTLEEEFGPLLGFVNLDMVAYNPRQDSLVVVTNIPSRWLANQLIEVYEELGLPNFMMTRAVEALTFSDHGPFWEVGKSAVLIIENPSIQRHAPHYHKQTDTIANTFLRGGSQAQRAGEVVLELVRRWSQSGTTSGLHVTGESILIQKGNRVDAVEFETGDEAVVRVGVTNRGPTRTEPWSVEVDIKVDGVTAETLGMRQGRTPLPAGAAEFLEFPWTVSAAARGGPSIEVKVRAANNDGELETQRVVAVGNPGAELLRAYVYPNPTRFAEGARLHYELTEPGAVRLILMDISGRELGVKDIPFDRVFPDPGTAVGAADLPLADLFSVQDLAPGLYLIRIEQFQDSGSVGIAFARWALLK</sequence>
<dbReference type="EMBL" id="JABDJR010000315">
    <property type="protein sequence ID" value="NNF06690.1"/>
    <property type="molecule type" value="Genomic_DNA"/>
</dbReference>
<evidence type="ECO:0000313" key="3">
    <source>
        <dbReference type="EMBL" id="NNF06690.1"/>
    </source>
</evidence>
<evidence type="ECO:0000256" key="1">
    <source>
        <dbReference type="SAM" id="SignalP"/>
    </source>
</evidence>
<dbReference type="PANTHER" id="PTHR12147:SF26">
    <property type="entry name" value="PEPTIDASE M28 DOMAIN-CONTAINING PROTEIN"/>
    <property type="match status" value="1"/>
</dbReference>
<feature type="chain" id="PRO_5031475602" evidence="1">
    <location>
        <begin position="21"/>
        <end position="569"/>
    </location>
</feature>
<dbReference type="Pfam" id="PF04389">
    <property type="entry name" value="Peptidase_M28"/>
    <property type="match status" value="1"/>
</dbReference>
<accession>A0A7Y2EB34</accession>
<name>A0A7Y2EB34_UNCEI</name>